<dbReference type="EMBL" id="JAEPQZ010000002">
    <property type="protein sequence ID" value="KAG2184855.1"/>
    <property type="molecule type" value="Genomic_DNA"/>
</dbReference>
<accession>A0A8H7Q3H1</accession>
<name>A0A8H7Q3H1_MORIS</name>
<protein>
    <submittedName>
        <fullName evidence="2">Uncharacterized protein</fullName>
    </submittedName>
</protein>
<evidence type="ECO:0000313" key="2">
    <source>
        <dbReference type="EMBL" id="KAG2184855.1"/>
    </source>
</evidence>
<feature type="compositionally biased region" description="Acidic residues" evidence="1">
    <location>
        <begin position="40"/>
        <end position="50"/>
    </location>
</feature>
<feature type="region of interest" description="Disordered" evidence="1">
    <location>
        <begin position="1"/>
        <end position="27"/>
    </location>
</feature>
<gene>
    <name evidence="2" type="ORF">INT43_000768</name>
</gene>
<reference evidence="2" key="1">
    <citation type="submission" date="2020-12" db="EMBL/GenBank/DDBJ databases">
        <title>Metabolic potential, ecology and presence of endohyphal bacteria is reflected in genomic diversity of Mucoromycotina.</title>
        <authorList>
            <person name="Muszewska A."/>
            <person name="Okrasinska A."/>
            <person name="Steczkiewicz K."/>
            <person name="Drgas O."/>
            <person name="Orlowska M."/>
            <person name="Perlinska-Lenart U."/>
            <person name="Aleksandrzak-Piekarczyk T."/>
            <person name="Szatraj K."/>
            <person name="Zielenkiewicz U."/>
            <person name="Pilsyk S."/>
            <person name="Malc E."/>
            <person name="Mieczkowski P."/>
            <person name="Kruszewska J.S."/>
            <person name="Biernat P."/>
            <person name="Pawlowska J."/>
        </authorList>
    </citation>
    <scope>NUCLEOTIDE SEQUENCE</scope>
    <source>
        <strain evidence="2">WA0000067209</strain>
    </source>
</reference>
<dbReference type="AlphaFoldDB" id="A0A8H7Q3H1"/>
<organism evidence="2 3">
    <name type="scientific">Mortierella isabellina</name>
    <name type="common">Filamentous fungus</name>
    <name type="synonym">Umbelopsis isabellina</name>
    <dbReference type="NCBI Taxonomy" id="91625"/>
    <lineage>
        <taxon>Eukaryota</taxon>
        <taxon>Fungi</taxon>
        <taxon>Fungi incertae sedis</taxon>
        <taxon>Mucoromycota</taxon>
        <taxon>Mucoromycotina</taxon>
        <taxon>Umbelopsidomycetes</taxon>
        <taxon>Umbelopsidales</taxon>
        <taxon>Umbelopsidaceae</taxon>
        <taxon>Umbelopsis</taxon>
    </lineage>
</organism>
<keyword evidence="3" id="KW-1185">Reference proteome</keyword>
<feature type="region of interest" description="Disordered" evidence="1">
    <location>
        <begin position="40"/>
        <end position="70"/>
    </location>
</feature>
<dbReference type="Proteomes" id="UP000654370">
    <property type="component" value="Unassembled WGS sequence"/>
</dbReference>
<sequence>MRRSFDMILNPAPPPTSPKTATNTDEDDWLEKCFDDLADTDEDYEDDDSIMSDPHWRPDDQQLVPHGTATDNNRWLQTNHLHEEKRLDNAVVPPQLPQQIVFVIPYSRMRDNGKEVVERVKLPEDLNSRGTDVSKEITQVSAPVALIEWNEGTWAIC</sequence>
<evidence type="ECO:0000313" key="3">
    <source>
        <dbReference type="Proteomes" id="UP000654370"/>
    </source>
</evidence>
<proteinExistence type="predicted"/>
<comment type="caution">
    <text evidence="2">The sequence shown here is derived from an EMBL/GenBank/DDBJ whole genome shotgun (WGS) entry which is preliminary data.</text>
</comment>
<evidence type="ECO:0000256" key="1">
    <source>
        <dbReference type="SAM" id="MobiDB-lite"/>
    </source>
</evidence>